<dbReference type="EMBL" id="JAGKQM010000011">
    <property type="protein sequence ID" value="KAH0902488.1"/>
    <property type="molecule type" value="Genomic_DNA"/>
</dbReference>
<protein>
    <recommendedName>
        <fullName evidence="1">NYN domain-containing protein</fullName>
    </recommendedName>
</protein>
<comment type="caution">
    <text evidence="2">The sequence shown here is derived from an EMBL/GenBank/DDBJ whole genome shotgun (WGS) entry which is preliminary data.</text>
</comment>
<name>A0ABQ8BCN3_BRANA</name>
<reference evidence="2 3" key="1">
    <citation type="submission" date="2021-05" db="EMBL/GenBank/DDBJ databases">
        <title>Genome Assembly of Synthetic Allotetraploid Brassica napus Reveals Homoeologous Exchanges between Subgenomes.</title>
        <authorList>
            <person name="Davis J.T."/>
        </authorList>
    </citation>
    <scope>NUCLEOTIDE SEQUENCE [LARGE SCALE GENOMIC DNA]</scope>
    <source>
        <strain evidence="3">cv. Da-Ae</strain>
        <tissue evidence="2">Seedling</tissue>
    </source>
</reference>
<dbReference type="Pfam" id="PF01936">
    <property type="entry name" value="NYN"/>
    <property type="match status" value="2"/>
</dbReference>
<dbReference type="PANTHER" id="PTHR14379">
    <property type="entry name" value="LIMKAIN B LKAP"/>
    <property type="match status" value="1"/>
</dbReference>
<dbReference type="CDD" id="cd10910">
    <property type="entry name" value="PIN_limkain_b1_N_like"/>
    <property type="match status" value="2"/>
</dbReference>
<feature type="non-terminal residue" evidence="2">
    <location>
        <position position="532"/>
    </location>
</feature>
<evidence type="ECO:0000313" key="2">
    <source>
        <dbReference type="EMBL" id="KAH0902488.1"/>
    </source>
</evidence>
<dbReference type="PANTHER" id="PTHR14379:SF32">
    <property type="entry name" value="C2H2-TYPE DOMAIN-CONTAINING PROTEIN"/>
    <property type="match status" value="1"/>
</dbReference>
<dbReference type="InterPro" id="IPR021139">
    <property type="entry name" value="NYN"/>
</dbReference>
<keyword evidence="3" id="KW-1185">Reference proteome</keyword>
<evidence type="ECO:0000259" key="1">
    <source>
        <dbReference type="Pfam" id="PF01936"/>
    </source>
</evidence>
<evidence type="ECO:0000313" key="3">
    <source>
        <dbReference type="Proteomes" id="UP000824890"/>
    </source>
</evidence>
<sequence length="532" mass="60130">MMKNVNKATPEYATSETLVWWDMDSCPLPNGYDPSRLGPRIDTELKNLGYNGPLTIIAVGNVDGIPYDFLKVLSSNGFVIKHSGQDIHGDMREYFISRSRLCQPPPVTIMIISGLPLLLESVTREIYVRPDCGYNLLLAYPPHSEPKQPHPSWLWDRASLLKGSSNVEKRRLDKGSVIPFSCGLCYFFCPSFEDFTSHLQSAKHARKGKRMEVEKEFESSLPKNTKAKEQSEAKIIMTTDEVLRPPDSRRMHWIYKVPQVLSLASWRFHMFSHTSEFEVHLDIISATTLQPVDNYDGPPRKDNNSMMMKNVNKATPEYATSETLVWWDMDSCPLPNGYDPSRLGPRIDTELKNLGYNGPLTIIAVGNVDGIPYDFLKVLSSNGFVIKHSGQDIHGDMREYFISRSRLCQPPPVTIMIISGLPLLLESVTREIYVRPDCGYNLLLAYPPHSEPKQPHPSWLWDRASLLKGSSNVEKRRLDKGSVIPFSCGLCYFFCPSFEHQSPPERQACTQVEEVGEVAISLTKWGGMASPL</sequence>
<proteinExistence type="predicted"/>
<organism evidence="2 3">
    <name type="scientific">Brassica napus</name>
    <name type="common">Rape</name>
    <dbReference type="NCBI Taxonomy" id="3708"/>
    <lineage>
        <taxon>Eukaryota</taxon>
        <taxon>Viridiplantae</taxon>
        <taxon>Streptophyta</taxon>
        <taxon>Embryophyta</taxon>
        <taxon>Tracheophyta</taxon>
        <taxon>Spermatophyta</taxon>
        <taxon>Magnoliopsida</taxon>
        <taxon>eudicotyledons</taxon>
        <taxon>Gunneridae</taxon>
        <taxon>Pentapetalae</taxon>
        <taxon>rosids</taxon>
        <taxon>malvids</taxon>
        <taxon>Brassicales</taxon>
        <taxon>Brassicaceae</taxon>
        <taxon>Brassiceae</taxon>
        <taxon>Brassica</taxon>
    </lineage>
</organism>
<dbReference type="Proteomes" id="UP000824890">
    <property type="component" value="Unassembled WGS sequence"/>
</dbReference>
<gene>
    <name evidence="2" type="ORF">HID58_041991</name>
</gene>
<dbReference type="InterPro" id="IPR024768">
    <property type="entry name" value="Marf1"/>
</dbReference>
<feature type="domain" description="NYN" evidence="1">
    <location>
        <begin position="323"/>
        <end position="390"/>
    </location>
</feature>
<feature type="domain" description="NYN" evidence="1">
    <location>
        <begin position="17"/>
        <end position="84"/>
    </location>
</feature>
<accession>A0ABQ8BCN3</accession>